<sequence>MNCKKIQELLITDYLDGELDQVLCNRIQQHISGCIHCRQFEERIVPFHGIRHIEPPTRVWENICEKITTEQMLPQGNWFEYLLERLREFLLIHRQPVFATVTVFTIMVIALMSIQGQIKTDTGGIVVEDFGLWIDEENGAIGTAIEEYFL</sequence>
<dbReference type="AlphaFoldDB" id="A0A2H0A5L8"/>
<dbReference type="InterPro" id="IPR027383">
    <property type="entry name" value="Znf_put"/>
</dbReference>
<proteinExistence type="predicted"/>
<dbReference type="Pfam" id="PF13490">
    <property type="entry name" value="zf-HC2"/>
    <property type="match status" value="1"/>
</dbReference>
<evidence type="ECO:0000313" key="4">
    <source>
        <dbReference type="Proteomes" id="UP000231067"/>
    </source>
</evidence>
<protein>
    <recommendedName>
        <fullName evidence="2">Putative zinc-finger domain-containing protein</fullName>
    </recommendedName>
</protein>
<evidence type="ECO:0000259" key="2">
    <source>
        <dbReference type="Pfam" id="PF13490"/>
    </source>
</evidence>
<accession>A0A2H0A5L8</accession>
<evidence type="ECO:0000256" key="1">
    <source>
        <dbReference type="SAM" id="Phobius"/>
    </source>
</evidence>
<keyword evidence="1" id="KW-0812">Transmembrane</keyword>
<feature type="transmembrane region" description="Helical" evidence="1">
    <location>
        <begin position="97"/>
        <end position="114"/>
    </location>
</feature>
<dbReference type="Proteomes" id="UP000231067">
    <property type="component" value="Unassembled WGS sequence"/>
</dbReference>
<name>A0A2H0A5L8_9BACT</name>
<keyword evidence="1" id="KW-1133">Transmembrane helix</keyword>
<feature type="domain" description="Putative zinc-finger" evidence="2">
    <location>
        <begin position="10"/>
        <end position="38"/>
    </location>
</feature>
<reference evidence="3 4" key="1">
    <citation type="submission" date="2017-09" db="EMBL/GenBank/DDBJ databases">
        <title>Depth-based differentiation of microbial function through sediment-hosted aquifers and enrichment of novel symbionts in the deep terrestrial subsurface.</title>
        <authorList>
            <person name="Probst A.J."/>
            <person name="Ladd B."/>
            <person name="Jarett J.K."/>
            <person name="Geller-Mcgrath D.E."/>
            <person name="Sieber C.M."/>
            <person name="Emerson J.B."/>
            <person name="Anantharaman K."/>
            <person name="Thomas B.C."/>
            <person name="Malmstrom R."/>
            <person name="Stieglmeier M."/>
            <person name="Klingl A."/>
            <person name="Woyke T."/>
            <person name="Ryan C.M."/>
            <person name="Banfield J.F."/>
        </authorList>
    </citation>
    <scope>NUCLEOTIDE SEQUENCE [LARGE SCALE GENOMIC DNA]</scope>
    <source>
        <strain evidence="3">CG23_combo_of_CG06-09_8_20_14_all_40_23</strain>
    </source>
</reference>
<organism evidence="3 4">
    <name type="scientific">Candidatus Desantisbacteria bacterium CG23_combo_of_CG06-09_8_20_14_all_40_23</name>
    <dbReference type="NCBI Taxonomy" id="1974550"/>
    <lineage>
        <taxon>Bacteria</taxon>
        <taxon>Candidatus Desantisiibacteriota</taxon>
    </lineage>
</organism>
<keyword evidence="1" id="KW-0472">Membrane</keyword>
<dbReference type="EMBL" id="PCSH01000102">
    <property type="protein sequence ID" value="PIP40739.1"/>
    <property type="molecule type" value="Genomic_DNA"/>
</dbReference>
<comment type="caution">
    <text evidence="3">The sequence shown here is derived from an EMBL/GenBank/DDBJ whole genome shotgun (WGS) entry which is preliminary data.</text>
</comment>
<gene>
    <name evidence="3" type="ORF">COX18_05795</name>
</gene>
<evidence type="ECO:0000313" key="3">
    <source>
        <dbReference type="EMBL" id="PIP40739.1"/>
    </source>
</evidence>